<reference evidence="2" key="1">
    <citation type="journal article" date="2020" name="Stud. Mycol.">
        <title>101 Dothideomycetes genomes: a test case for predicting lifestyles and emergence of pathogens.</title>
        <authorList>
            <person name="Haridas S."/>
            <person name="Albert R."/>
            <person name="Binder M."/>
            <person name="Bloem J."/>
            <person name="Labutti K."/>
            <person name="Salamov A."/>
            <person name="Andreopoulos B."/>
            <person name="Baker S."/>
            <person name="Barry K."/>
            <person name="Bills G."/>
            <person name="Bluhm B."/>
            <person name="Cannon C."/>
            <person name="Castanera R."/>
            <person name="Culley D."/>
            <person name="Daum C."/>
            <person name="Ezra D."/>
            <person name="Gonzalez J."/>
            <person name="Henrissat B."/>
            <person name="Kuo A."/>
            <person name="Liang C."/>
            <person name="Lipzen A."/>
            <person name="Lutzoni F."/>
            <person name="Magnuson J."/>
            <person name="Mondo S."/>
            <person name="Nolan M."/>
            <person name="Ohm R."/>
            <person name="Pangilinan J."/>
            <person name="Park H.-J."/>
            <person name="Ramirez L."/>
            <person name="Alfaro M."/>
            <person name="Sun H."/>
            <person name="Tritt A."/>
            <person name="Yoshinaga Y."/>
            <person name="Zwiers L.-H."/>
            <person name="Turgeon B."/>
            <person name="Goodwin S."/>
            <person name="Spatafora J."/>
            <person name="Crous P."/>
            <person name="Grigoriev I."/>
        </authorList>
    </citation>
    <scope>NUCLEOTIDE SEQUENCE</scope>
    <source>
        <strain evidence="2">CBS 473.64</strain>
    </source>
</reference>
<evidence type="ECO:0000256" key="1">
    <source>
        <dbReference type="SAM" id="MobiDB-lite"/>
    </source>
</evidence>
<evidence type="ECO:0000313" key="3">
    <source>
        <dbReference type="Proteomes" id="UP000799753"/>
    </source>
</evidence>
<dbReference type="EMBL" id="MU006780">
    <property type="protein sequence ID" value="KAF2643037.1"/>
    <property type="molecule type" value="Genomic_DNA"/>
</dbReference>
<keyword evidence="3" id="KW-1185">Reference proteome</keyword>
<feature type="region of interest" description="Disordered" evidence="1">
    <location>
        <begin position="1"/>
        <end position="37"/>
    </location>
</feature>
<organism evidence="2 3">
    <name type="scientific">Massarina eburnea CBS 473.64</name>
    <dbReference type="NCBI Taxonomy" id="1395130"/>
    <lineage>
        <taxon>Eukaryota</taxon>
        <taxon>Fungi</taxon>
        <taxon>Dikarya</taxon>
        <taxon>Ascomycota</taxon>
        <taxon>Pezizomycotina</taxon>
        <taxon>Dothideomycetes</taxon>
        <taxon>Pleosporomycetidae</taxon>
        <taxon>Pleosporales</taxon>
        <taxon>Massarineae</taxon>
        <taxon>Massarinaceae</taxon>
        <taxon>Massarina</taxon>
    </lineage>
</organism>
<protein>
    <submittedName>
        <fullName evidence="2">Uncharacterized protein</fullName>
    </submittedName>
</protein>
<name>A0A6A6S709_9PLEO</name>
<dbReference type="Proteomes" id="UP000799753">
    <property type="component" value="Unassembled WGS sequence"/>
</dbReference>
<evidence type="ECO:0000313" key="2">
    <source>
        <dbReference type="EMBL" id="KAF2643037.1"/>
    </source>
</evidence>
<feature type="compositionally biased region" description="Basic and acidic residues" evidence="1">
    <location>
        <begin position="16"/>
        <end position="30"/>
    </location>
</feature>
<dbReference type="AlphaFoldDB" id="A0A6A6S709"/>
<gene>
    <name evidence="2" type="ORF">P280DRAFT_515474</name>
</gene>
<accession>A0A6A6S709</accession>
<proteinExistence type="predicted"/>
<sequence>MEDPGSREWTLSRSSKLRDSGEHNKNERSAAEGWQPTRTMINLPIRTLHEATSTTPEVNLTVYQAQIPPSSSSSQRGVWGEFLHQGSRTLDVSSVKTADVAHSISDSHIAKDPVLDMNVRIGEKSEVQSIAEQKHLFKRILGDKEAALIATQKLDTYFEGLVQEYERKTGRYIVRLGNVDDD</sequence>